<proteinExistence type="inferred from homology"/>
<evidence type="ECO:0000256" key="3">
    <source>
        <dbReference type="ARBA" id="ARBA00017551"/>
    </source>
</evidence>
<organism evidence="6 7">
    <name type="scientific">Taenia crassiceps</name>
    <dbReference type="NCBI Taxonomy" id="6207"/>
    <lineage>
        <taxon>Eukaryota</taxon>
        <taxon>Metazoa</taxon>
        <taxon>Spiralia</taxon>
        <taxon>Lophotrochozoa</taxon>
        <taxon>Platyhelminthes</taxon>
        <taxon>Cestoda</taxon>
        <taxon>Eucestoda</taxon>
        <taxon>Cyclophyllidea</taxon>
        <taxon>Taeniidae</taxon>
        <taxon>Taenia</taxon>
    </lineage>
</organism>
<dbReference type="EMBL" id="JAKROA010000002">
    <property type="protein sequence ID" value="KAL5110616.1"/>
    <property type="molecule type" value="Genomic_DNA"/>
</dbReference>
<accession>A0ABR4QLV5</accession>
<evidence type="ECO:0000313" key="6">
    <source>
        <dbReference type="EMBL" id="KAL5110616.1"/>
    </source>
</evidence>
<protein>
    <recommendedName>
        <fullName evidence="3">Pre-rRNA-processing protein TSR2 homolog</fullName>
    </recommendedName>
</protein>
<feature type="compositionally biased region" description="Acidic residues" evidence="5">
    <location>
        <begin position="114"/>
        <end position="139"/>
    </location>
</feature>
<dbReference type="Pfam" id="PF10273">
    <property type="entry name" value="WGG"/>
    <property type="match status" value="1"/>
</dbReference>
<keyword evidence="7" id="KW-1185">Reference proteome</keyword>
<gene>
    <name evidence="6" type="ORF">TcWFU_007166</name>
</gene>
<comment type="similarity">
    <text evidence="2">Belongs to the TSR2 family.</text>
</comment>
<comment type="caution">
    <text evidence="6">The sequence shown here is derived from an EMBL/GenBank/DDBJ whole genome shotgun (WGS) entry which is preliminary data.</text>
</comment>
<keyword evidence="4" id="KW-0698">rRNA processing</keyword>
<name>A0ABR4QLV5_9CEST</name>
<evidence type="ECO:0000313" key="7">
    <source>
        <dbReference type="Proteomes" id="UP001651158"/>
    </source>
</evidence>
<evidence type="ECO:0000256" key="5">
    <source>
        <dbReference type="SAM" id="MobiDB-lite"/>
    </source>
</evidence>
<dbReference type="InterPro" id="IPR019398">
    <property type="entry name" value="Pre-rRNA_process_TSR2"/>
</dbReference>
<dbReference type="Proteomes" id="UP001651158">
    <property type="component" value="Unassembled WGS sequence"/>
</dbReference>
<evidence type="ECO:0000256" key="1">
    <source>
        <dbReference type="ARBA" id="ARBA00002210"/>
    </source>
</evidence>
<evidence type="ECO:0000256" key="4">
    <source>
        <dbReference type="ARBA" id="ARBA00022552"/>
    </source>
</evidence>
<feature type="region of interest" description="Disordered" evidence="5">
    <location>
        <begin position="111"/>
        <end position="139"/>
    </location>
</feature>
<comment type="function">
    <text evidence="1">May be involved in 20S pre-rRNA processing.</text>
</comment>
<sequence>MDTALSQYIQKVFSSWTVLRIAEQQSSGGMNTPGKIRDLAPYITQRLSRQTQPCDIAEWLDGQLDVADLIFEAHSLQLAGKINEITELTARVPAGCDLSSCTSQVTCDKAELPDVSEGDDDDSSDLSGSECDDREMDVN</sequence>
<evidence type="ECO:0000256" key="2">
    <source>
        <dbReference type="ARBA" id="ARBA00006524"/>
    </source>
</evidence>
<reference evidence="6 7" key="1">
    <citation type="journal article" date="2022" name="Front. Cell. Infect. Microbiol.">
        <title>The Genomes of Two Strains of Taenia crassiceps the Animal Model for the Study of Human Cysticercosis.</title>
        <authorList>
            <person name="Bobes R.J."/>
            <person name="Estrada K."/>
            <person name="Rios-Valencia D.G."/>
            <person name="Calderon-Gallegos A."/>
            <person name="de la Torre P."/>
            <person name="Carrero J.C."/>
            <person name="Sanchez-Flores A."/>
            <person name="Laclette J.P."/>
        </authorList>
    </citation>
    <scope>NUCLEOTIDE SEQUENCE [LARGE SCALE GENOMIC DNA]</scope>
    <source>
        <strain evidence="6">WFUcys</strain>
    </source>
</reference>